<dbReference type="Pfam" id="PF00437">
    <property type="entry name" value="T2SSE"/>
    <property type="match status" value="1"/>
</dbReference>
<dbReference type="InterPro" id="IPR001482">
    <property type="entry name" value="T2SS/T4SS_dom"/>
</dbReference>
<dbReference type="Gene3D" id="3.40.50.300">
    <property type="entry name" value="P-loop containing nucleotide triphosphate hydrolases"/>
    <property type="match status" value="1"/>
</dbReference>
<dbReference type="CDD" id="cd01129">
    <property type="entry name" value="PulE-GspE-like"/>
    <property type="match status" value="1"/>
</dbReference>
<evidence type="ECO:0000256" key="3">
    <source>
        <dbReference type="ARBA" id="ARBA00022840"/>
    </source>
</evidence>
<dbReference type="GO" id="GO:0005886">
    <property type="term" value="C:plasma membrane"/>
    <property type="evidence" value="ECO:0007669"/>
    <property type="project" value="TreeGrafter"/>
</dbReference>
<evidence type="ECO:0000313" key="5">
    <source>
        <dbReference type="EMBL" id="QNT59161.1"/>
    </source>
</evidence>
<protein>
    <submittedName>
        <fullName evidence="5">Type II/IV secretion system family protein</fullName>
    </submittedName>
</protein>
<dbReference type="PANTHER" id="PTHR30258">
    <property type="entry name" value="TYPE II SECRETION SYSTEM PROTEIN GSPE-RELATED"/>
    <property type="match status" value="1"/>
</dbReference>
<feature type="domain" description="Bacterial type II secretion system protein E" evidence="4">
    <location>
        <begin position="38"/>
        <end position="278"/>
    </location>
</feature>
<accession>A0A7H1MBZ6</accession>
<keyword evidence="3" id="KW-0067">ATP-binding</keyword>
<dbReference type="InterPro" id="IPR027417">
    <property type="entry name" value="P-loop_NTPase"/>
</dbReference>
<dbReference type="EMBL" id="CP060414">
    <property type="protein sequence ID" value="QNT59161.1"/>
    <property type="molecule type" value="Genomic_DNA"/>
</dbReference>
<keyword evidence="2" id="KW-0547">Nucleotide-binding</keyword>
<dbReference type="SUPFAM" id="SSF52540">
    <property type="entry name" value="P-loop containing nucleoside triphosphate hydrolases"/>
    <property type="match status" value="1"/>
</dbReference>
<dbReference type="Proteomes" id="UP000516412">
    <property type="component" value="Chromosome"/>
</dbReference>
<dbReference type="AlphaFoldDB" id="A0A7H1MBZ6"/>
<dbReference type="GO" id="GO:0016887">
    <property type="term" value="F:ATP hydrolysis activity"/>
    <property type="evidence" value="ECO:0007669"/>
    <property type="project" value="TreeGrafter"/>
</dbReference>
<evidence type="ECO:0000313" key="6">
    <source>
        <dbReference type="Proteomes" id="UP000516412"/>
    </source>
</evidence>
<proteinExistence type="inferred from homology"/>
<dbReference type="PANTHER" id="PTHR30258:SF2">
    <property type="entry name" value="COMG OPERON PROTEIN 1"/>
    <property type="match status" value="1"/>
</dbReference>
<evidence type="ECO:0000259" key="4">
    <source>
        <dbReference type="Pfam" id="PF00437"/>
    </source>
</evidence>
<sequence>MDNSQLVVLEQFKHLDRQTKKRLDLKGSGRFEQTGSRNDIVEYLNELFWYAKSEGVSDIHFQSDAYGVNVRFRLNSMKMADYMHLSREDGEAVEKRLRSQSNISDAEKRLAHSSRFHMVRNQELLNIRISFQPTMFGQNIVCRLLGEAEELPLADIAMNDALREQYIKALNSENGLILVSGPTGSGKTKTLMASIGYLNNNTKNLATVEDPVEIIAPGVNQTNVTPQLSFSEALRNILRQDPDIILVGETRDEETAKITVNAAFTGHLAFTSTHARNAP</sequence>
<evidence type="ECO:0000256" key="2">
    <source>
        <dbReference type="ARBA" id="ARBA00022741"/>
    </source>
</evidence>
<gene>
    <name evidence="5" type="ORF">H7A79_0792</name>
</gene>
<dbReference type="Gene3D" id="3.30.450.90">
    <property type="match status" value="1"/>
</dbReference>
<dbReference type="KEGG" id="nmus:H7A79_0792"/>
<dbReference type="RefSeq" id="WP_187001171.1">
    <property type="nucleotide sequence ID" value="NZ_JBHRZW010000060.1"/>
</dbReference>
<reference evidence="5" key="1">
    <citation type="submission" date="2024-06" db="EMBL/GenBank/DDBJ databases">
        <title>Complete Genome Sequence of mouse commensal type strain Neisseria musculi.</title>
        <authorList>
            <person name="Thapa E."/>
            <person name="Aluvathingal J."/>
            <person name="Nadendla S."/>
            <person name="Mehta A."/>
            <person name="Tettelin H."/>
            <person name="Weyand N.J."/>
        </authorList>
    </citation>
    <scope>NUCLEOTIDE SEQUENCE</scope>
    <source>
        <strain evidence="5">NW831</strain>
    </source>
</reference>
<name>A0A7H1MBZ6_9NEIS</name>
<organism evidence="5 6">
    <name type="scientific">Neisseria musculi</name>
    <dbReference type="NCBI Taxonomy" id="1815583"/>
    <lineage>
        <taxon>Bacteria</taxon>
        <taxon>Pseudomonadati</taxon>
        <taxon>Pseudomonadota</taxon>
        <taxon>Betaproteobacteria</taxon>
        <taxon>Neisseriales</taxon>
        <taxon>Neisseriaceae</taxon>
        <taxon>Neisseria</taxon>
    </lineage>
</organism>
<evidence type="ECO:0000256" key="1">
    <source>
        <dbReference type="ARBA" id="ARBA00006611"/>
    </source>
</evidence>
<comment type="similarity">
    <text evidence="1">Belongs to the GSP E family.</text>
</comment>
<dbReference type="GO" id="GO:0005524">
    <property type="term" value="F:ATP binding"/>
    <property type="evidence" value="ECO:0007669"/>
    <property type="project" value="UniProtKB-KW"/>
</dbReference>
<keyword evidence="6" id="KW-1185">Reference proteome</keyword>